<evidence type="ECO:0000256" key="2">
    <source>
        <dbReference type="ARBA" id="ARBA00022801"/>
    </source>
</evidence>
<dbReference type="PATRIC" id="fig|1458307.3.peg.958"/>
<dbReference type="InterPro" id="IPR050699">
    <property type="entry name" value="RNA-DNA_Helicase"/>
</dbReference>
<name>A0A0K0Y3F8_9RHOB</name>
<dbReference type="Pfam" id="PF00271">
    <property type="entry name" value="Helicase_C"/>
    <property type="match status" value="1"/>
</dbReference>
<dbReference type="InterPro" id="IPR055206">
    <property type="entry name" value="DEXQc_SUV3"/>
</dbReference>
<dbReference type="SMART" id="SM00490">
    <property type="entry name" value="HELICc"/>
    <property type="match status" value="1"/>
</dbReference>
<dbReference type="Pfam" id="PF22527">
    <property type="entry name" value="DEXQc_Suv3"/>
    <property type="match status" value="1"/>
</dbReference>
<dbReference type="InterPro" id="IPR014001">
    <property type="entry name" value="Helicase_ATP-bd"/>
</dbReference>
<dbReference type="GO" id="GO:0005524">
    <property type="term" value="F:ATP binding"/>
    <property type="evidence" value="ECO:0007669"/>
    <property type="project" value="UniProtKB-KW"/>
</dbReference>
<feature type="region of interest" description="Disordered" evidence="5">
    <location>
        <begin position="801"/>
        <end position="820"/>
    </location>
</feature>
<dbReference type="STRING" id="1458307.OSB_09450"/>
<dbReference type="PROSITE" id="PS51194">
    <property type="entry name" value="HELICASE_CTER"/>
    <property type="match status" value="1"/>
</dbReference>
<protein>
    <submittedName>
        <fullName evidence="6">Ski2-like helicase</fullName>
    </submittedName>
</protein>
<dbReference type="Gene3D" id="3.40.50.300">
    <property type="entry name" value="P-loop containing nucleotide triphosphate hydrolases"/>
    <property type="match status" value="2"/>
</dbReference>
<evidence type="ECO:0000313" key="7">
    <source>
        <dbReference type="Proteomes" id="UP000067444"/>
    </source>
</evidence>
<evidence type="ECO:0000256" key="1">
    <source>
        <dbReference type="ARBA" id="ARBA00022741"/>
    </source>
</evidence>
<dbReference type="AlphaFoldDB" id="A0A0K0Y3F8"/>
<feature type="compositionally biased region" description="Basic residues" evidence="5">
    <location>
        <begin position="844"/>
        <end position="855"/>
    </location>
</feature>
<dbReference type="GO" id="GO:0016787">
    <property type="term" value="F:hydrolase activity"/>
    <property type="evidence" value="ECO:0007669"/>
    <property type="project" value="UniProtKB-KW"/>
</dbReference>
<dbReference type="PANTHER" id="PTHR12131">
    <property type="entry name" value="ATP-DEPENDENT RNA AND DNA HELICASE"/>
    <property type="match status" value="1"/>
</dbReference>
<keyword evidence="3 6" id="KW-0347">Helicase</keyword>
<dbReference type="RefSeq" id="WP_049833888.1">
    <property type="nucleotide sequence ID" value="NZ_CP012160.1"/>
</dbReference>
<dbReference type="InterPro" id="IPR001650">
    <property type="entry name" value="Helicase_C-like"/>
</dbReference>
<organism evidence="6 7">
    <name type="scientific">Octadecabacter temperatus</name>
    <dbReference type="NCBI Taxonomy" id="1458307"/>
    <lineage>
        <taxon>Bacteria</taxon>
        <taxon>Pseudomonadati</taxon>
        <taxon>Pseudomonadota</taxon>
        <taxon>Alphaproteobacteria</taxon>
        <taxon>Rhodobacterales</taxon>
        <taxon>Roseobacteraceae</taxon>
        <taxon>Octadecabacter</taxon>
    </lineage>
</organism>
<gene>
    <name evidence="6" type="ORF">OSB_09450</name>
</gene>
<dbReference type="PROSITE" id="PS51192">
    <property type="entry name" value="HELICASE_ATP_BIND_1"/>
    <property type="match status" value="1"/>
</dbReference>
<dbReference type="EMBL" id="CP012160">
    <property type="protein sequence ID" value="AKS45503.1"/>
    <property type="molecule type" value="Genomic_DNA"/>
</dbReference>
<reference evidence="6 7" key="1">
    <citation type="journal article" date="2015" name="Genome Announc.">
        <title>Closed Genome Sequence of Octadecabacter temperatus SB1, the First Mesophilic Species of the Genus Octadecabacter.</title>
        <authorList>
            <person name="Voget S."/>
            <person name="Billerbeck S."/>
            <person name="Simon M."/>
            <person name="Daniel R."/>
        </authorList>
    </citation>
    <scope>NUCLEOTIDE SEQUENCE [LARGE SCALE GENOMIC DNA]</scope>
    <source>
        <strain evidence="6 7">SB1</strain>
    </source>
</reference>
<evidence type="ECO:0000313" key="6">
    <source>
        <dbReference type="EMBL" id="AKS45503.1"/>
    </source>
</evidence>
<dbReference type="PANTHER" id="PTHR12131:SF1">
    <property type="entry name" value="ATP-DEPENDENT RNA HELICASE SUPV3L1, MITOCHONDRIAL-RELATED"/>
    <property type="match status" value="1"/>
</dbReference>
<dbReference type="GO" id="GO:0004386">
    <property type="term" value="F:helicase activity"/>
    <property type="evidence" value="ECO:0007669"/>
    <property type="project" value="UniProtKB-KW"/>
</dbReference>
<keyword evidence="2" id="KW-0378">Hydrolase</keyword>
<dbReference type="OrthoDB" id="9807155at2"/>
<dbReference type="SUPFAM" id="SSF52540">
    <property type="entry name" value="P-loop containing nucleoside triphosphate hydrolases"/>
    <property type="match status" value="2"/>
</dbReference>
<accession>A0A0K0Y3F8</accession>
<sequence>MSTLNSGRVVAVLGPTNTGKTHYAIERMLAHRTGVIGLPLRLLAREVYDRIVALRGPSVVALVTGEERIVPPRAKYWVSTVEAMPQDIGADFVAIDEIQLCADLDRGHVFTDRLLRMRGLHETLFMGAETMWGAIASMVPEAEFLKRERFSTLTYSGSKKISRMPARSAIVGFSVENVYAIAELLRRQKGGAAVVMGALSPRTRNAQVEMYQNGDVDYLVATDAIGMGLNLDVDHVAFSGITKFDGRRMRHLMPNELAQIAGRAGRHMNNGTFGVTGEAPLLDDDVVDAIQDNQFAPVKKLQWRNARLQFGSVKRLIQTLEERTDDPWLTRVRESDDLGALKAVSADAEVAARATDGPSVHMLWDVCGIPDFRGISNAEHAQLLTDIYNFLHQTGRVPDDWLAGRVNRIDRTDGDIDALSKRLAYIRTWTYVAQRKGWVSDESHWREVTRAVEDRLSDALHERLTARFVDRRTSVLLRRLNQKEGLVADVNDKGEVTVEGQFVGKIEGFRFRQDKDASAEEAKTIRAACIQALAPQFHLRADRFYNAPDTEIDFTEQGGLMWGAEAVGKLVAGQDPLKPTVVAFVDDEAGAEVAEKVQRRLQHFIDRKIATAFEPMLKMNADEAMEGLAKGFAFRLSESFGVVPRGDVADEVKALEQDARGTLRKHGVRFGQFTIFMPLLLKPAPTRLRLVLWSLSKGLQDFPEAPPPGLVTVPTIDGLPDGTYTMSGYRAAGARAIRIDMLERLADMLRDQNTRAGFEATADMLSITGMTLEQFANLMEGLGYKAEKGEREKVKATLEATPDAEAAEVAPTEKAEEGPEMEVYYTITWAPKRSPRPQGDKPQRKGPPKGKRGGKPQRDNKAQNFSARPPRKEKAIDPDNPFAAALAGLKKD</sequence>
<proteinExistence type="predicted"/>
<keyword evidence="1" id="KW-0547">Nucleotide-binding</keyword>
<keyword evidence="7" id="KW-1185">Reference proteome</keyword>
<feature type="region of interest" description="Disordered" evidence="5">
    <location>
        <begin position="828"/>
        <end position="892"/>
    </location>
</feature>
<evidence type="ECO:0000256" key="5">
    <source>
        <dbReference type="SAM" id="MobiDB-lite"/>
    </source>
</evidence>
<dbReference type="Proteomes" id="UP000067444">
    <property type="component" value="Chromosome"/>
</dbReference>
<keyword evidence="4" id="KW-0067">ATP-binding</keyword>
<dbReference type="KEGG" id="otm:OSB_09450"/>
<evidence type="ECO:0000256" key="3">
    <source>
        <dbReference type="ARBA" id="ARBA00022806"/>
    </source>
</evidence>
<dbReference type="InterPro" id="IPR027417">
    <property type="entry name" value="P-loop_NTPase"/>
</dbReference>
<evidence type="ECO:0000256" key="4">
    <source>
        <dbReference type="ARBA" id="ARBA00022840"/>
    </source>
</evidence>